<proteinExistence type="predicted"/>
<name>A0ABM8FBU7_9GAMM</name>
<evidence type="ECO:0000256" key="1">
    <source>
        <dbReference type="ARBA" id="ARBA00022741"/>
    </source>
</evidence>
<dbReference type="InterPro" id="IPR003593">
    <property type="entry name" value="AAA+_ATPase"/>
</dbReference>
<feature type="domain" description="Sigma-54 factor interaction" evidence="6">
    <location>
        <begin position="361"/>
        <end position="588"/>
    </location>
</feature>
<organism evidence="7 8">
    <name type="scientific">Marinomonas pontica</name>
    <dbReference type="NCBI Taxonomy" id="264739"/>
    <lineage>
        <taxon>Bacteria</taxon>
        <taxon>Pseudomonadati</taxon>
        <taxon>Pseudomonadota</taxon>
        <taxon>Gammaproteobacteria</taxon>
        <taxon>Oceanospirillales</taxon>
        <taxon>Oceanospirillaceae</taxon>
        <taxon>Marinomonas</taxon>
    </lineage>
</organism>
<dbReference type="InterPro" id="IPR025662">
    <property type="entry name" value="Sigma_54_int_dom_ATP-bd_1"/>
</dbReference>
<dbReference type="Proteomes" id="UP001307608">
    <property type="component" value="Chromosome"/>
</dbReference>
<dbReference type="SMART" id="SM00382">
    <property type="entry name" value="AAA"/>
    <property type="match status" value="1"/>
</dbReference>
<dbReference type="InterPro" id="IPR027417">
    <property type="entry name" value="P-loop_NTPase"/>
</dbReference>
<feature type="region of interest" description="Disordered" evidence="5">
    <location>
        <begin position="1"/>
        <end position="29"/>
    </location>
</feature>
<evidence type="ECO:0000313" key="8">
    <source>
        <dbReference type="Proteomes" id="UP001307608"/>
    </source>
</evidence>
<dbReference type="Pfam" id="PF00158">
    <property type="entry name" value="Sigma54_activat"/>
    <property type="match status" value="1"/>
</dbReference>
<evidence type="ECO:0000259" key="6">
    <source>
        <dbReference type="PROSITE" id="PS50045"/>
    </source>
</evidence>
<dbReference type="PROSITE" id="PS00688">
    <property type="entry name" value="SIGMA54_INTERACT_3"/>
    <property type="match status" value="1"/>
</dbReference>
<gene>
    <name evidence="7" type="ORF">MACH16_02680</name>
</gene>
<dbReference type="EMBL" id="AP027271">
    <property type="protein sequence ID" value="BDX01520.1"/>
    <property type="molecule type" value="Genomic_DNA"/>
</dbReference>
<dbReference type="Gene3D" id="1.10.8.60">
    <property type="match status" value="1"/>
</dbReference>
<dbReference type="InterPro" id="IPR025944">
    <property type="entry name" value="Sigma_54_int_dom_CS"/>
</dbReference>
<dbReference type="InterPro" id="IPR009057">
    <property type="entry name" value="Homeodomain-like_sf"/>
</dbReference>
<keyword evidence="3" id="KW-0805">Transcription regulation</keyword>
<dbReference type="PANTHER" id="PTHR32071:SF77">
    <property type="entry name" value="TRANSCRIPTIONAL REGULATORY PROTEIN"/>
    <property type="match status" value="1"/>
</dbReference>
<dbReference type="SUPFAM" id="SSF46689">
    <property type="entry name" value="Homeodomain-like"/>
    <property type="match status" value="1"/>
</dbReference>
<dbReference type="PROSITE" id="PS00675">
    <property type="entry name" value="SIGMA54_INTERACT_1"/>
    <property type="match status" value="1"/>
</dbReference>
<keyword evidence="8" id="KW-1185">Reference proteome</keyword>
<reference evidence="7 8" key="1">
    <citation type="submission" date="2023-01" db="EMBL/GenBank/DDBJ databases">
        <title>Complete genome sequence of Marinomonas pontica strain 200518_36.</title>
        <authorList>
            <person name="Ueki S."/>
            <person name="Gajardo G."/>
            <person name="Maruyama F."/>
        </authorList>
    </citation>
    <scope>NUCLEOTIDE SEQUENCE [LARGE SCALE GENOMIC DNA]</scope>
    <source>
        <strain evidence="7 8">200518_36</strain>
    </source>
</reference>
<keyword evidence="2" id="KW-0067">ATP-binding</keyword>
<dbReference type="PANTHER" id="PTHR32071">
    <property type="entry name" value="TRANSCRIPTIONAL REGULATORY PROTEIN"/>
    <property type="match status" value="1"/>
</dbReference>
<evidence type="ECO:0000256" key="4">
    <source>
        <dbReference type="ARBA" id="ARBA00023163"/>
    </source>
</evidence>
<dbReference type="InterPro" id="IPR029016">
    <property type="entry name" value="GAF-like_dom_sf"/>
</dbReference>
<evidence type="ECO:0000313" key="7">
    <source>
        <dbReference type="EMBL" id="BDX01520.1"/>
    </source>
</evidence>
<dbReference type="Gene3D" id="1.10.10.60">
    <property type="entry name" value="Homeodomain-like"/>
    <property type="match status" value="1"/>
</dbReference>
<sequence>MQDEEKQKQQAELSRGSLDPQSMTTQSHKERIQASWYRCEQFGLEHGSRPDFATLPKGTLTDLIDQHRSLLETTENEVLPYYENILSNSACMIVLADRQGHVLNTWGQPRFGSAAEHGLIGGNQWTEMGVGTNAIGTALITGEAIQVGRDEHFLRANRFMVGSASPIYNTKNDLVGVLDISSDAYLPQDHTFGMVKLMSLSVENRLIFSAFQQEHFILSFNTNVVSLDSHWSGILVLDENGTIVSANRRAEVVLARDLALLNINQVFDIQMREIKHHPFSLPMKLIAMGRYQFYVKVIPPVQQIMRVPDFRQRTDYVAPIQPEPLVMNEKKPELEKAEKVKKTDDIGVLDIPDNVIPLAELQHGDERVERLVRQAHKIMEKDIPILIHGETGAGKEIFVRSLHYHSSRSKEMLVAVNCAAIPAELVESELFGYEKGAFTGAQNRGSIGLIRRAHRGTLFLDEIGEMPMAVQSRLLRVLQERVVTPLGSTEAFPVDIKLISATNRILKEEVKEGRFRQDLYYRISGLNIELPALRERTDKAELIRYLHERLRKEEPGPALSSDMLELLVRHPWPGNMRQLAHVLKVGMAMADEEELEEWHLPDDFFDDLDAMGQVDDSASSKAASEQDEPLEDLIPRLLNEFKGNVSQTAKTAGVSRNTVYKYAKLKDENEE</sequence>
<evidence type="ECO:0000256" key="3">
    <source>
        <dbReference type="ARBA" id="ARBA00023015"/>
    </source>
</evidence>
<accession>A0ABM8FBU7</accession>
<keyword evidence="1" id="KW-0547">Nucleotide-binding</keyword>
<dbReference type="CDD" id="cd00009">
    <property type="entry name" value="AAA"/>
    <property type="match status" value="1"/>
</dbReference>
<dbReference type="RefSeq" id="WP_338264752.1">
    <property type="nucleotide sequence ID" value="NZ_AP027271.1"/>
</dbReference>
<dbReference type="InterPro" id="IPR002078">
    <property type="entry name" value="Sigma_54_int"/>
</dbReference>
<keyword evidence="4" id="KW-0804">Transcription</keyword>
<protein>
    <submittedName>
        <fullName evidence="7">Sigma-54-dependent Fis family transcriptional regulator</fullName>
    </submittedName>
</protein>
<evidence type="ECO:0000256" key="5">
    <source>
        <dbReference type="SAM" id="MobiDB-lite"/>
    </source>
</evidence>
<dbReference type="Pfam" id="PF25601">
    <property type="entry name" value="AAA_lid_14"/>
    <property type="match status" value="1"/>
</dbReference>
<dbReference type="PROSITE" id="PS50045">
    <property type="entry name" value="SIGMA54_INTERACT_4"/>
    <property type="match status" value="1"/>
</dbReference>
<dbReference type="InterPro" id="IPR058031">
    <property type="entry name" value="AAA_lid_NorR"/>
</dbReference>
<dbReference type="SUPFAM" id="SSF52540">
    <property type="entry name" value="P-loop containing nucleoside triphosphate hydrolases"/>
    <property type="match status" value="1"/>
</dbReference>
<dbReference type="Gene3D" id="3.30.450.40">
    <property type="match status" value="1"/>
</dbReference>
<evidence type="ECO:0000256" key="2">
    <source>
        <dbReference type="ARBA" id="ARBA00022840"/>
    </source>
</evidence>
<dbReference type="Gene3D" id="3.40.50.300">
    <property type="entry name" value="P-loop containing nucleotide triphosphate hydrolases"/>
    <property type="match status" value="1"/>
</dbReference>